<accession>A0ABQ7GIH2</accession>
<evidence type="ECO:0000313" key="2">
    <source>
        <dbReference type="EMBL" id="KAF5834412.1"/>
    </source>
</evidence>
<feature type="compositionally biased region" description="Basic residues" evidence="1">
    <location>
        <begin position="52"/>
        <end position="68"/>
    </location>
</feature>
<evidence type="ECO:0000313" key="3">
    <source>
        <dbReference type="Proteomes" id="UP000815325"/>
    </source>
</evidence>
<dbReference type="EMBL" id="MU069758">
    <property type="protein sequence ID" value="KAF5834412.1"/>
    <property type="molecule type" value="Genomic_DNA"/>
</dbReference>
<name>A0ABQ7GIH2_DUNSA</name>
<proteinExistence type="predicted"/>
<evidence type="ECO:0008006" key="4">
    <source>
        <dbReference type="Google" id="ProtNLM"/>
    </source>
</evidence>
<sequence>MANMQFQFPLAHPQTGRLALTRAAPAVRCDNKLPFVLTFSAAYISQSLQRGPHLKHSKGAHRKQRAKMIKAGQQGNQSRASPQAQQGSTQKAARQDDQSRATRQSKQSLTSGTAREHAESIATRTPQAARSP</sequence>
<comment type="caution">
    <text evidence="2">The sequence shown here is derived from an EMBL/GenBank/DDBJ whole genome shotgun (WGS) entry which is preliminary data.</text>
</comment>
<organism evidence="2 3">
    <name type="scientific">Dunaliella salina</name>
    <name type="common">Green alga</name>
    <name type="synonym">Protococcus salinus</name>
    <dbReference type="NCBI Taxonomy" id="3046"/>
    <lineage>
        <taxon>Eukaryota</taxon>
        <taxon>Viridiplantae</taxon>
        <taxon>Chlorophyta</taxon>
        <taxon>core chlorophytes</taxon>
        <taxon>Chlorophyceae</taxon>
        <taxon>CS clade</taxon>
        <taxon>Chlamydomonadales</taxon>
        <taxon>Dunaliellaceae</taxon>
        <taxon>Dunaliella</taxon>
    </lineage>
</organism>
<feature type="compositionally biased region" description="Polar residues" evidence="1">
    <location>
        <begin position="101"/>
        <end position="113"/>
    </location>
</feature>
<feature type="compositionally biased region" description="Polar residues" evidence="1">
    <location>
        <begin position="73"/>
        <end position="92"/>
    </location>
</feature>
<evidence type="ECO:0000256" key="1">
    <source>
        <dbReference type="SAM" id="MobiDB-lite"/>
    </source>
</evidence>
<feature type="compositionally biased region" description="Polar residues" evidence="1">
    <location>
        <begin position="122"/>
        <end position="132"/>
    </location>
</feature>
<dbReference type="Proteomes" id="UP000815325">
    <property type="component" value="Unassembled WGS sequence"/>
</dbReference>
<gene>
    <name evidence="2" type="ORF">DUNSADRAFT_8942</name>
</gene>
<feature type="region of interest" description="Disordered" evidence="1">
    <location>
        <begin position="47"/>
        <end position="132"/>
    </location>
</feature>
<keyword evidence="3" id="KW-1185">Reference proteome</keyword>
<protein>
    <recommendedName>
        <fullName evidence="4">Encoded protein</fullName>
    </recommendedName>
</protein>
<reference evidence="2" key="1">
    <citation type="submission" date="2017-08" db="EMBL/GenBank/DDBJ databases">
        <authorList>
            <person name="Polle J.E."/>
            <person name="Barry K."/>
            <person name="Cushman J."/>
            <person name="Schmutz J."/>
            <person name="Tran D."/>
            <person name="Hathwaick L.T."/>
            <person name="Yim W.C."/>
            <person name="Jenkins J."/>
            <person name="Mckie-Krisberg Z.M."/>
            <person name="Prochnik S."/>
            <person name="Lindquist E."/>
            <person name="Dockter R.B."/>
            <person name="Adam C."/>
            <person name="Molina H."/>
            <person name="Bunkerborg J."/>
            <person name="Jin E."/>
            <person name="Buchheim M."/>
            <person name="Magnuson J."/>
        </authorList>
    </citation>
    <scope>NUCLEOTIDE SEQUENCE</scope>
    <source>
        <strain evidence="2">CCAP 19/18</strain>
    </source>
</reference>